<accession>U5QK40</accession>
<dbReference type="RefSeq" id="WP_023173164.1">
    <property type="nucleotide sequence ID" value="NC_022600.1"/>
</dbReference>
<sequence length="92" mass="10387">MEKKLFVKIERGVVPKTIFDLSVPDHIAYVHALRKDGRRVESGYWAERGGGMMLFEAASIEEAEAIVAADPLVRSGCVEFELHEWRCIAPQE</sequence>
<reference evidence="3 4" key="1">
    <citation type="journal article" date="2013" name="PLoS ONE">
        <title>Cultivation and Complete Genome Sequencing of Gloeobacter kilaueensis sp. nov., from a Lava Cave in Kilauea Caldera, Hawai'i.</title>
        <authorList>
            <person name="Saw J.H."/>
            <person name="Schatz M."/>
            <person name="Brown M.V."/>
            <person name="Kunkel D.D."/>
            <person name="Foster J.S."/>
            <person name="Shick H."/>
            <person name="Christensen S."/>
            <person name="Hou S."/>
            <person name="Wan X."/>
            <person name="Donachie S.P."/>
        </authorList>
    </citation>
    <scope>NUCLEOTIDE SEQUENCE [LARGE SCALE GENOMIC DNA]</scope>
    <source>
        <strain evidence="4">JS</strain>
    </source>
</reference>
<dbReference type="AlphaFoldDB" id="U5QK40"/>
<dbReference type="HOGENOM" id="CLU_110355_7_1_3"/>
<keyword evidence="4" id="KW-1185">Reference proteome</keyword>
<evidence type="ECO:0000313" key="3">
    <source>
        <dbReference type="EMBL" id="AGY58040.1"/>
    </source>
</evidence>
<feature type="domain" description="YCII-related" evidence="2">
    <location>
        <begin position="23"/>
        <end position="85"/>
    </location>
</feature>
<dbReference type="STRING" id="1183438.GKIL_1794"/>
<dbReference type="SUPFAM" id="SSF54909">
    <property type="entry name" value="Dimeric alpha+beta barrel"/>
    <property type="match status" value="1"/>
</dbReference>
<dbReference type="KEGG" id="glj:GKIL_1794"/>
<comment type="similarity">
    <text evidence="1">Belongs to the YciI family.</text>
</comment>
<proteinExistence type="inferred from homology"/>
<organism evidence="3 4">
    <name type="scientific">Gloeobacter kilaueensis (strain ATCC BAA-2537 / CCAP 1431/1 / ULC 316 / JS1)</name>
    <dbReference type="NCBI Taxonomy" id="1183438"/>
    <lineage>
        <taxon>Bacteria</taxon>
        <taxon>Bacillati</taxon>
        <taxon>Cyanobacteriota</taxon>
        <taxon>Cyanophyceae</taxon>
        <taxon>Gloeobacterales</taxon>
        <taxon>Gloeobacteraceae</taxon>
        <taxon>Gloeobacter</taxon>
    </lineage>
</organism>
<dbReference type="InterPro" id="IPR005545">
    <property type="entry name" value="YCII"/>
</dbReference>
<name>U5QK40_GLOK1</name>
<evidence type="ECO:0000256" key="1">
    <source>
        <dbReference type="ARBA" id="ARBA00007689"/>
    </source>
</evidence>
<dbReference type="Gene3D" id="3.30.70.1060">
    <property type="entry name" value="Dimeric alpha+beta barrel"/>
    <property type="match status" value="1"/>
</dbReference>
<dbReference type="eggNOG" id="COG2350">
    <property type="taxonomic scope" value="Bacteria"/>
</dbReference>
<dbReference type="PANTHER" id="PTHR37828:SF1">
    <property type="entry name" value="YCII-RELATED DOMAIN-CONTAINING PROTEIN"/>
    <property type="match status" value="1"/>
</dbReference>
<dbReference type="OrthoDB" id="531275at2"/>
<dbReference type="PATRIC" id="fig|1183438.3.peg.1757"/>
<dbReference type="InterPro" id="IPR011008">
    <property type="entry name" value="Dimeric_a/b-barrel"/>
</dbReference>
<dbReference type="Proteomes" id="UP000017396">
    <property type="component" value="Chromosome"/>
</dbReference>
<evidence type="ECO:0000313" key="4">
    <source>
        <dbReference type="Proteomes" id="UP000017396"/>
    </source>
</evidence>
<dbReference type="Pfam" id="PF03795">
    <property type="entry name" value="YCII"/>
    <property type="match status" value="1"/>
</dbReference>
<dbReference type="EMBL" id="CP003587">
    <property type="protein sequence ID" value="AGY58040.1"/>
    <property type="molecule type" value="Genomic_DNA"/>
</dbReference>
<gene>
    <name evidence="3" type="ORF">GKIL_1794</name>
</gene>
<dbReference type="PANTHER" id="PTHR37828">
    <property type="entry name" value="GSR2449 PROTEIN"/>
    <property type="match status" value="1"/>
</dbReference>
<protein>
    <submittedName>
        <fullName evidence="3">YciI</fullName>
    </submittedName>
</protein>
<evidence type="ECO:0000259" key="2">
    <source>
        <dbReference type="Pfam" id="PF03795"/>
    </source>
</evidence>